<accession>A0AAD4LHC1</accession>
<dbReference type="AlphaFoldDB" id="A0AAD4LHC1"/>
<keyword evidence="2" id="KW-1185">Reference proteome</keyword>
<proteinExistence type="predicted"/>
<name>A0AAD4LHC1_9AGAM</name>
<evidence type="ECO:0000313" key="2">
    <source>
        <dbReference type="Proteomes" id="UP001201163"/>
    </source>
</evidence>
<dbReference type="EMBL" id="JAKELL010000029">
    <property type="protein sequence ID" value="KAH8990860.1"/>
    <property type="molecule type" value="Genomic_DNA"/>
</dbReference>
<gene>
    <name evidence="1" type="ORF">EDB92DRAFT_1863612</name>
</gene>
<reference evidence="1" key="1">
    <citation type="submission" date="2022-01" db="EMBL/GenBank/DDBJ databases">
        <title>Comparative genomics reveals a dynamic genome evolution in the ectomycorrhizal milk-cap (Lactarius) mushrooms.</title>
        <authorList>
            <consortium name="DOE Joint Genome Institute"/>
            <person name="Lebreton A."/>
            <person name="Tang N."/>
            <person name="Kuo A."/>
            <person name="LaButti K."/>
            <person name="Drula E."/>
            <person name="Barry K."/>
            <person name="Clum A."/>
            <person name="Lipzen A."/>
            <person name="Mousain D."/>
            <person name="Ng V."/>
            <person name="Wang R."/>
            <person name="Wang X."/>
            <person name="Dai Y."/>
            <person name="Henrissat B."/>
            <person name="Grigoriev I.V."/>
            <person name="Guerin-Laguette A."/>
            <person name="Yu F."/>
            <person name="Martin F.M."/>
        </authorList>
    </citation>
    <scope>NUCLEOTIDE SEQUENCE</scope>
    <source>
        <strain evidence="1">QP</strain>
    </source>
</reference>
<comment type="caution">
    <text evidence="1">The sequence shown here is derived from an EMBL/GenBank/DDBJ whole genome shotgun (WGS) entry which is preliminary data.</text>
</comment>
<protein>
    <submittedName>
        <fullName evidence="1">Uncharacterized protein</fullName>
    </submittedName>
</protein>
<organism evidence="1 2">
    <name type="scientific">Lactarius akahatsu</name>
    <dbReference type="NCBI Taxonomy" id="416441"/>
    <lineage>
        <taxon>Eukaryota</taxon>
        <taxon>Fungi</taxon>
        <taxon>Dikarya</taxon>
        <taxon>Basidiomycota</taxon>
        <taxon>Agaricomycotina</taxon>
        <taxon>Agaricomycetes</taxon>
        <taxon>Russulales</taxon>
        <taxon>Russulaceae</taxon>
        <taxon>Lactarius</taxon>
    </lineage>
</organism>
<dbReference type="Proteomes" id="UP001201163">
    <property type="component" value="Unassembled WGS sequence"/>
</dbReference>
<evidence type="ECO:0000313" key="1">
    <source>
        <dbReference type="EMBL" id="KAH8990860.1"/>
    </source>
</evidence>
<sequence length="151" mass="16244">MCGSSTCASISGVGTLVGAKPAIGASPVAALDTQTVYAALMLSYRARRCSRWSQRCRCHSGFPVLTLLEPTGPVEDRLKDMLCLYMTATCGVSLESCETRLGVQRRVYASSRLGLLGFNRLVSIDRLRCSTTPCTTLCNLLTQVALICLSK</sequence>